<dbReference type="Proteomes" id="UP001145114">
    <property type="component" value="Unassembled WGS sequence"/>
</dbReference>
<protein>
    <submittedName>
        <fullName evidence="1">Vacuolar protein-sorting-associated protein 36</fullName>
        <ecNumber evidence="1">3.5.1.4</ecNumber>
    </submittedName>
</protein>
<sequence>MQSNFETDARGIVNTKNSNSAGHQRRWKCPVCSHTNTIAASMLPTSTQGVPLKCAECGIVPKRCIDDLLVPGPTDVADSSQSTEEDGVQCPTCTFLNHPCMVVCEMCDAPLQSPQKASPKPSSRNQSPFANLGLGDAAGRPASAPPYGSTPPLLSNGSGSTEYAAGHISIKLSFRSGGSSAFFSALNNALQAKAWEKPSPRAVREVQMHKESWAGELRGFGISRVIDQAQRDQDTKTRALRDGFADLEALTEKATEMVALAEQLSKTMRRAGQQTQRARSLSASANPPRAGAGGDSDAEDDVDPAFKQYLVDIGLENA</sequence>
<accession>A0ACC1HP22</accession>
<dbReference type="EC" id="3.5.1.4" evidence="1"/>
<evidence type="ECO:0000313" key="2">
    <source>
        <dbReference type="Proteomes" id="UP001145114"/>
    </source>
</evidence>
<reference evidence="1" key="1">
    <citation type="submission" date="2022-06" db="EMBL/GenBank/DDBJ databases">
        <title>Phylogenomic reconstructions and comparative analyses of Kickxellomycotina fungi.</title>
        <authorList>
            <person name="Reynolds N.K."/>
            <person name="Stajich J.E."/>
            <person name="Barry K."/>
            <person name="Grigoriev I.V."/>
            <person name="Crous P."/>
            <person name="Smith M.E."/>
        </authorList>
    </citation>
    <scope>NUCLEOTIDE SEQUENCE</scope>
    <source>
        <strain evidence="1">RSA 2271</strain>
    </source>
</reference>
<keyword evidence="2" id="KW-1185">Reference proteome</keyword>
<gene>
    <name evidence="1" type="primary">VPS36_2</name>
    <name evidence="1" type="ORF">EV182_005993</name>
</gene>
<comment type="caution">
    <text evidence="1">The sequence shown here is derived from an EMBL/GenBank/DDBJ whole genome shotgun (WGS) entry which is preliminary data.</text>
</comment>
<organism evidence="1 2">
    <name type="scientific">Spiromyces aspiralis</name>
    <dbReference type="NCBI Taxonomy" id="68401"/>
    <lineage>
        <taxon>Eukaryota</taxon>
        <taxon>Fungi</taxon>
        <taxon>Fungi incertae sedis</taxon>
        <taxon>Zoopagomycota</taxon>
        <taxon>Kickxellomycotina</taxon>
        <taxon>Kickxellomycetes</taxon>
        <taxon>Kickxellales</taxon>
        <taxon>Kickxellaceae</taxon>
        <taxon>Spiromyces</taxon>
    </lineage>
</organism>
<dbReference type="EMBL" id="JAMZIH010002326">
    <property type="protein sequence ID" value="KAJ1677523.1"/>
    <property type="molecule type" value="Genomic_DNA"/>
</dbReference>
<feature type="non-terminal residue" evidence="1">
    <location>
        <position position="318"/>
    </location>
</feature>
<name>A0ACC1HP22_9FUNG</name>
<evidence type="ECO:0000313" key="1">
    <source>
        <dbReference type="EMBL" id="KAJ1677523.1"/>
    </source>
</evidence>
<keyword evidence="1" id="KW-0378">Hydrolase</keyword>
<proteinExistence type="predicted"/>